<name>A0A3N4MD58_9BACT</name>
<accession>A0A3N4MD58</accession>
<dbReference type="Proteomes" id="UP000279089">
    <property type="component" value="Unassembled WGS sequence"/>
</dbReference>
<dbReference type="RefSeq" id="WP_120514799.1">
    <property type="nucleotide sequence ID" value="NZ_QXZY01000002.1"/>
</dbReference>
<dbReference type="AlphaFoldDB" id="A0A3N4MD58"/>
<evidence type="ECO:0008006" key="4">
    <source>
        <dbReference type="Google" id="ProtNLM"/>
    </source>
</evidence>
<keyword evidence="1" id="KW-0732">Signal</keyword>
<comment type="caution">
    <text evidence="2">The sequence shown here is derived from an EMBL/GenBank/DDBJ whole genome shotgun (WGS) entry which is preliminary data.</text>
</comment>
<reference evidence="3" key="1">
    <citation type="submission" date="2018-11" db="EMBL/GenBank/DDBJ databases">
        <title>Chitinophaga lutea sp.nov., isolate from arsenic contaminated soil.</title>
        <authorList>
            <person name="Zong Y."/>
        </authorList>
    </citation>
    <scope>NUCLEOTIDE SEQUENCE [LARGE SCALE GENOMIC DNA]</scope>
    <source>
        <strain evidence="3">YLT18</strain>
    </source>
</reference>
<sequence length="210" mass="23994">MLLRILFLCCLSLPALAEDSTTIKVLFLYGSKPSPAYKKTEPKWFGGILGGHVGIEIAPDRVLSFMPQGQLHIVDKGPNRHSRFGLHTERQFWGIMGYPGEEVKKMTIEIPIASWQKQRLDSLAAEYLRQTPYDYAVVGMRCGSAAHEILSRIGVVEKGYEGRNSKIDVFYPKILRTSLLRYAEKRNWAVREYPGTERRIWEGDETSFIK</sequence>
<feature type="signal peptide" evidence="1">
    <location>
        <begin position="1"/>
        <end position="17"/>
    </location>
</feature>
<evidence type="ECO:0000313" key="2">
    <source>
        <dbReference type="EMBL" id="RPD41862.1"/>
    </source>
</evidence>
<feature type="chain" id="PRO_5018046012" description="DUF2459 domain-containing protein" evidence="1">
    <location>
        <begin position="18"/>
        <end position="210"/>
    </location>
</feature>
<protein>
    <recommendedName>
        <fullName evidence="4">DUF2459 domain-containing protein</fullName>
    </recommendedName>
</protein>
<evidence type="ECO:0000256" key="1">
    <source>
        <dbReference type="SAM" id="SignalP"/>
    </source>
</evidence>
<evidence type="ECO:0000313" key="3">
    <source>
        <dbReference type="Proteomes" id="UP000279089"/>
    </source>
</evidence>
<keyword evidence="3" id="KW-1185">Reference proteome</keyword>
<organism evidence="2 3">
    <name type="scientific">Chitinophaga barathri</name>
    <dbReference type="NCBI Taxonomy" id="1647451"/>
    <lineage>
        <taxon>Bacteria</taxon>
        <taxon>Pseudomonadati</taxon>
        <taxon>Bacteroidota</taxon>
        <taxon>Chitinophagia</taxon>
        <taxon>Chitinophagales</taxon>
        <taxon>Chitinophagaceae</taxon>
        <taxon>Chitinophaga</taxon>
    </lineage>
</organism>
<gene>
    <name evidence="2" type="ORF">EG028_06770</name>
</gene>
<proteinExistence type="predicted"/>
<dbReference type="OrthoDB" id="671845at2"/>
<dbReference type="EMBL" id="RMBX01000003">
    <property type="protein sequence ID" value="RPD41862.1"/>
    <property type="molecule type" value="Genomic_DNA"/>
</dbReference>